<feature type="compositionally biased region" description="Basic and acidic residues" evidence="3">
    <location>
        <begin position="1040"/>
        <end position="1060"/>
    </location>
</feature>
<feature type="region of interest" description="Disordered" evidence="3">
    <location>
        <begin position="1009"/>
        <end position="1074"/>
    </location>
</feature>
<dbReference type="PANTHER" id="PTHR10728">
    <property type="entry name" value="CYTOSOLIC PHOSPHOLIPASE A2"/>
    <property type="match status" value="1"/>
</dbReference>
<dbReference type="Pfam" id="PF01734">
    <property type="entry name" value="Patatin"/>
    <property type="match status" value="1"/>
</dbReference>
<dbReference type="PANTHER" id="PTHR10728:SF40">
    <property type="entry name" value="PATATIN FAMILY PROTEIN"/>
    <property type="match status" value="1"/>
</dbReference>
<keyword evidence="4" id="KW-0812">Transmembrane</keyword>
<protein>
    <submittedName>
        <fullName evidence="6">Patatin-like phospholipase</fullName>
    </submittedName>
</protein>
<proteinExistence type="predicted"/>
<dbReference type="OrthoDB" id="289717at2"/>
<keyword evidence="2" id="KW-0175">Coiled coil</keyword>
<dbReference type="RefSeq" id="WP_146519746.1">
    <property type="nucleotide sequence ID" value="NZ_CP151726.1"/>
</dbReference>
<dbReference type="Proteomes" id="UP000320176">
    <property type="component" value="Unassembled WGS sequence"/>
</dbReference>
<name>A0A5C6AZ80_9BACT</name>
<gene>
    <name evidence="6" type="ORF">Pla52n_23350</name>
</gene>
<feature type="transmembrane region" description="Helical" evidence="4">
    <location>
        <begin position="289"/>
        <end position="310"/>
    </location>
</feature>
<accession>A0A5C6AZ80</accession>
<dbReference type="GO" id="GO:0005829">
    <property type="term" value="C:cytosol"/>
    <property type="evidence" value="ECO:0007669"/>
    <property type="project" value="TreeGrafter"/>
</dbReference>
<feature type="transmembrane region" description="Helical" evidence="4">
    <location>
        <begin position="214"/>
        <end position="234"/>
    </location>
</feature>
<dbReference type="Gene3D" id="3.40.1090.10">
    <property type="entry name" value="Cytosolic phospholipase A2 catalytic domain"/>
    <property type="match status" value="1"/>
</dbReference>
<evidence type="ECO:0000313" key="6">
    <source>
        <dbReference type="EMBL" id="TWU04296.1"/>
    </source>
</evidence>
<feature type="transmembrane region" description="Helical" evidence="4">
    <location>
        <begin position="167"/>
        <end position="194"/>
    </location>
</feature>
<dbReference type="GO" id="GO:0004623">
    <property type="term" value="F:phospholipase A2 activity"/>
    <property type="evidence" value="ECO:0007669"/>
    <property type="project" value="TreeGrafter"/>
</dbReference>
<feature type="region of interest" description="Disordered" evidence="3">
    <location>
        <begin position="119"/>
        <end position="144"/>
    </location>
</feature>
<dbReference type="SUPFAM" id="SSF52151">
    <property type="entry name" value="FabD/lysophospholipase-like"/>
    <property type="match status" value="1"/>
</dbReference>
<sequence length="1074" mass="121519">MTDGQDQKIDFETVRKNEIAEIAKRRREANVYADKNSPTESHAPESDLVGLALSGGGVRSASFNLGFIQSLYENGVLRHIDYMATVSGGGYVGSSLSSLALHPDTEFDWKSDAFDADADADASDSTHQPERKFPLSPRGDGRQPPRVLELIHGGQYLRKPLIFLNRYLVGVLLTNVVALSFVFALAALAAWMFRCLDYTWSINWLYALGFQGDIARAFFPMTLFFGLWLVMWGISYWRRGAQAEGAFARWFMTLTIASLLLAGATLLGTGDVSLTHLRDNYGIEPPSDAVRFLGGELKTYFIIGLVIALIPYLRIKDLIRSGTRPRTAVEGWVFGIASRALLYGIPLLVFGWLARENISHFNENRVVHRYGQTIDTQYDFVPLEFQNWSKTWQEIELQATQLSTSEENGRFAVSRRLWNSVDHEQVAKSIEVLEKISKYDRETSMFRRWLLFTGYTITRQPNAVTDQFVRREAYLHLRTEICQQLTQSVLVDPQFYKEFASAEEALKIELANLTDQQREMRLNNIEALSVEAQHLEKKVENVSDGELTFANWVSLRNETLRLLDRATENEITESTVQLKQQLDSLMNLQDGKFASLEVEVKNINWQLMLNYWGDRFAPKSTVFAMVCLPADQATRWTWFMWSFGLFLLSACVVNMNSTSLHGFYRNMLSKMWITDCPGIGRAIPLARLETAARGAPYHIIAATVHLLGRRRSTDRSTTDSFIFSQCYCGSNRTGYVRTESYMQGRFDLSNAMALSGAAVSPTQVHNPLLAVLLMVSNSRLGQWLPNPGHKALVKGLFYRIVSWLPPVPIRLIVGAMQDAENRNYCFVSDGGHHENLALEPLLLRRCRLIIASDVTGDITYEFRDFIRLIRRMRFEHGIRIVDVDGLDCDLGLAALTPKRLHADSEVSELGLEKLSSRLSKTNLAQSHYFVLRILYPADGPTGSPQEGFLIYVKPNFTGDEAADLTRYQLENPAFPHDPTSDQFYDPQKFESYRQLGYHIGKTLHAEQFKDPAGGRKCRPLRKWSPSDGSTPGEQSQQCESPRDSHSDVRKPKASNDRPDDAASTTNTESKRPPR</sequence>
<keyword evidence="1" id="KW-0443">Lipid metabolism</keyword>
<feature type="coiled-coil region" evidence="2">
    <location>
        <begin position="496"/>
        <end position="545"/>
    </location>
</feature>
<feature type="transmembrane region" description="Helical" evidence="4">
    <location>
        <begin position="331"/>
        <end position="354"/>
    </location>
</feature>
<evidence type="ECO:0000313" key="7">
    <source>
        <dbReference type="Proteomes" id="UP000320176"/>
    </source>
</evidence>
<feature type="domain" description="PNPLA" evidence="5">
    <location>
        <begin position="51"/>
        <end position="121"/>
    </location>
</feature>
<evidence type="ECO:0000256" key="1">
    <source>
        <dbReference type="ARBA" id="ARBA00023098"/>
    </source>
</evidence>
<evidence type="ECO:0000259" key="5">
    <source>
        <dbReference type="Pfam" id="PF01734"/>
    </source>
</evidence>
<dbReference type="AlphaFoldDB" id="A0A5C6AZ80"/>
<dbReference type="EMBL" id="SJPN01000003">
    <property type="protein sequence ID" value="TWU04296.1"/>
    <property type="molecule type" value="Genomic_DNA"/>
</dbReference>
<keyword evidence="4" id="KW-1133">Transmembrane helix</keyword>
<evidence type="ECO:0000256" key="2">
    <source>
        <dbReference type="SAM" id="Coils"/>
    </source>
</evidence>
<keyword evidence="7" id="KW-1185">Reference proteome</keyword>
<organism evidence="6 7">
    <name type="scientific">Stieleria varia</name>
    <dbReference type="NCBI Taxonomy" id="2528005"/>
    <lineage>
        <taxon>Bacteria</taxon>
        <taxon>Pseudomonadati</taxon>
        <taxon>Planctomycetota</taxon>
        <taxon>Planctomycetia</taxon>
        <taxon>Pirellulales</taxon>
        <taxon>Pirellulaceae</taxon>
        <taxon>Stieleria</taxon>
    </lineage>
</organism>
<dbReference type="InterPro" id="IPR002641">
    <property type="entry name" value="PNPLA_dom"/>
</dbReference>
<feature type="compositionally biased region" description="Basic and acidic residues" evidence="3">
    <location>
        <begin position="127"/>
        <end position="143"/>
    </location>
</feature>
<evidence type="ECO:0000256" key="3">
    <source>
        <dbReference type="SAM" id="MobiDB-lite"/>
    </source>
</evidence>
<feature type="transmembrane region" description="Helical" evidence="4">
    <location>
        <begin position="246"/>
        <end position="269"/>
    </location>
</feature>
<comment type="caution">
    <text evidence="6">The sequence shown here is derived from an EMBL/GenBank/DDBJ whole genome shotgun (WGS) entry which is preliminary data.</text>
</comment>
<dbReference type="InterPro" id="IPR016035">
    <property type="entry name" value="Acyl_Trfase/lysoPLipase"/>
</dbReference>
<feature type="compositionally biased region" description="Polar residues" evidence="3">
    <location>
        <begin position="1026"/>
        <end position="1039"/>
    </location>
</feature>
<evidence type="ECO:0000256" key="4">
    <source>
        <dbReference type="SAM" id="Phobius"/>
    </source>
</evidence>
<dbReference type="GO" id="GO:0046475">
    <property type="term" value="P:glycerophospholipid catabolic process"/>
    <property type="evidence" value="ECO:0007669"/>
    <property type="project" value="TreeGrafter"/>
</dbReference>
<keyword evidence="4" id="KW-0472">Membrane</keyword>
<reference evidence="6 7" key="1">
    <citation type="submission" date="2019-02" db="EMBL/GenBank/DDBJ databases">
        <title>Deep-cultivation of Planctomycetes and their phenomic and genomic characterization uncovers novel biology.</title>
        <authorList>
            <person name="Wiegand S."/>
            <person name="Jogler M."/>
            <person name="Boedeker C."/>
            <person name="Pinto D."/>
            <person name="Vollmers J."/>
            <person name="Rivas-Marin E."/>
            <person name="Kohn T."/>
            <person name="Peeters S.H."/>
            <person name="Heuer A."/>
            <person name="Rast P."/>
            <person name="Oberbeckmann S."/>
            <person name="Bunk B."/>
            <person name="Jeske O."/>
            <person name="Meyerdierks A."/>
            <person name="Storesund J.E."/>
            <person name="Kallscheuer N."/>
            <person name="Luecker S."/>
            <person name="Lage O.M."/>
            <person name="Pohl T."/>
            <person name="Merkel B.J."/>
            <person name="Hornburger P."/>
            <person name="Mueller R.-W."/>
            <person name="Bruemmer F."/>
            <person name="Labrenz M."/>
            <person name="Spormann A.M."/>
            <person name="Op Den Camp H."/>
            <person name="Overmann J."/>
            <person name="Amann R."/>
            <person name="Jetten M.S.M."/>
            <person name="Mascher T."/>
            <person name="Medema M.H."/>
            <person name="Devos D.P."/>
            <person name="Kaster A.-K."/>
            <person name="Ovreas L."/>
            <person name="Rohde M."/>
            <person name="Galperin M.Y."/>
            <person name="Jogler C."/>
        </authorList>
    </citation>
    <scope>NUCLEOTIDE SEQUENCE [LARGE SCALE GENOMIC DNA]</scope>
    <source>
        <strain evidence="6 7">Pla52n</strain>
    </source>
</reference>